<organism evidence="3 4">
    <name type="scientific">Saponaria officinalis</name>
    <name type="common">Common soapwort</name>
    <name type="synonym">Lychnis saponaria</name>
    <dbReference type="NCBI Taxonomy" id="3572"/>
    <lineage>
        <taxon>Eukaryota</taxon>
        <taxon>Viridiplantae</taxon>
        <taxon>Streptophyta</taxon>
        <taxon>Embryophyta</taxon>
        <taxon>Tracheophyta</taxon>
        <taxon>Spermatophyta</taxon>
        <taxon>Magnoliopsida</taxon>
        <taxon>eudicotyledons</taxon>
        <taxon>Gunneridae</taxon>
        <taxon>Pentapetalae</taxon>
        <taxon>Caryophyllales</taxon>
        <taxon>Caryophyllaceae</taxon>
        <taxon>Caryophylleae</taxon>
        <taxon>Saponaria</taxon>
    </lineage>
</organism>
<dbReference type="PANTHER" id="PTHR35310:SF1">
    <property type="entry name" value="CELL WALL INTEGRITY_STRESS RESPONSE COMPONENT-LIKE PROTEIN"/>
    <property type="match status" value="1"/>
</dbReference>
<proteinExistence type="predicted"/>
<name>A0AAW1HQ86_SAPOF</name>
<feature type="transmembrane region" description="Helical" evidence="2">
    <location>
        <begin position="279"/>
        <end position="299"/>
    </location>
</feature>
<dbReference type="Proteomes" id="UP001443914">
    <property type="component" value="Unassembled WGS sequence"/>
</dbReference>
<keyword evidence="2" id="KW-1133">Transmembrane helix</keyword>
<feature type="compositionally biased region" description="Low complexity" evidence="1">
    <location>
        <begin position="86"/>
        <end position="118"/>
    </location>
</feature>
<reference evidence="3" key="1">
    <citation type="submission" date="2024-03" db="EMBL/GenBank/DDBJ databases">
        <title>WGS assembly of Saponaria officinalis var. Norfolk2.</title>
        <authorList>
            <person name="Jenkins J."/>
            <person name="Shu S."/>
            <person name="Grimwood J."/>
            <person name="Barry K."/>
            <person name="Goodstein D."/>
            <person name="Schmutz J."/>
            <person name="Leebens-Mack J."/>
            <person name="Osbourn A."/>
        </authorList>
    </citation>
    <scope>NUCLEOTIDE SEQUENCE [LARGE SCALE GENOMIC DNA]</scope>
    <source>
        <strain evidence="3">JIC</strain>
    </source>
</reference>
<protein>
    <submittedName>
        <fullName evidence="3">Uncharacterized protein</fullName>
    </submittedName>
</protein>
<feature type="compositionally biased region" description="Basic and acidic residues" evidence="1">
    <location>
        <begin position="73"/>
        <end position="82"/>
    </location>
</feature>
<gene>
    <name evidence="3" type="ORF">RND81_11G223500</name>
</gene>
<keyword evidence="2" id="KW-0812">Transmembrane</keyword>
<feature type="transmembrane region" description="Helical" evidence="2">
    <location>
        <begin position="247"/>
        <end position="267"/>
    </location>
</feature>
<evidence type="ECO:0000313" key="4">
    <source>
        <dbReference type="Proteomes" id="UP001443914"/>
    </source>
</evidence>
<feature type="transmembrane region" description="Helical" evidence="2">
    <location>
        <begin position="353"/>
        <end position="370"/>
    </location>
</feature>
<comment type="caution">
    <text evidence="3">The sequence shown here is derived from an EMBL/GenBank/DDBJ whole genome shotgun (WGS) entry which is preliminary data.</text>
</comment>
<dbReference type="AlphaFoldDB" id="A0AAW1HQ86"/>
<evidence type="ECO:0000313" key="3">
    <source>
        <dbReference type="EMBL" id="KAK9678620.1"/>
    </source>
</evidence>
<feature type="compositionally biased region" description="Low complexity" evidence="1">
    <location>
        <begin position="134"/>
        <end position="148"/>
    </location>
</feature>
<dbReference type="PANTHER" id="PTHR35310">
    <property type="entry name" value="CELL WALL INTEGRITY/STRESS RESPONSE COMPONENT-LIKE PROTEIN"/>
    <property type="match status" value="1"/>
</dbReference>
<dbReference type="EMBL" id="JBDFQZ010000011">
    <property type="protein sequence ID" value="KAK9678620.1"/>
    <property type="molecule type" value="Genomic_DNA"/>
</dbReference>
<sequence>MAPLPHYYLRLKKVLLFTLFTSTLLSSFFFVFTNSQVESTLPHVLLGRRNLLSKNVEVENDFLGEVVPRKKKSIDSDNDALKGNKKSTSSSSSSKNQTKITKPKTSSLDTSLSTSSSKNKTKLTKPTSKKLVDSSSMANSTSKTSSKSVDLPKPTQSDKTDKKYSEQRSQNQDQKRKPPSSPTWISQVDEDEDLVSEFRNLPTKFHQTFIPDLHKISTTSKIYLTKYNKEITKGFKPYIGNKYAPSFATAISFLFIIIPFLLVSLIFTRIKSYFSLQKLIIFVQIYLSIYFSILCVSSLVTGLEPLKLFYATSEATYVWLQVLQTLAYVLFLLLLLMYLVLVFSTKSDLGQKLLGLAQTFVGFAIGLHYYMTVFHRVVLRQPPKSSWKIHGIYATCFLVICLFAGAERRKKVYLVEGGEEGKTS</sequence>
<feature type="transmembrane region" description="Helical" evidence="2">
    <location>
        <begin position="319"/>
        <end position="341"/>
    </location>
</feature>
<feature type="transmembrane region" description="Helical" evidence="2">
    <location>
        <begin position="390"/>
        <end position="406"/>
    </location>
</feature>
<keyword evidence="2" id="KW-0472">Membrane</keyword>
<keyword evidence="4" id="KW-1185">Reference proteome</keyword>
<accession>A0AAW1HQ86</accession>
<evidence type="ECO:0000256" key="1">
    <source>
        <dbReference type="SAM" id="MobiDB-lite"/>
    </source>
</evidence>
<evidence type="ECO:0000256" key="2">
    <source>
        <dbReference type="SAM" id="Phobius"/>
    </source>
</evidence>
<feature type="region of interest" description="Disordered" evidence="1">
    <location>
        <begin position="73"/>
        <end position="186"/>
    </location>
</feature>
<feature type="compositionally biased region" description="Basic and acidic residues" evidence="1">
    <location>
        <begin position="156"/>
        <end position="166"/>
    </location>
</feature>